<evidence type="ECO:0000313" key="1">
    <source>
        <dbReference type="EMBL" id="QHT16592.1"/>
    </source>
</evidence>
<sequence length="302" mass="35132">MDSTLGIIITGQIRTFFSKGGANELLKVINKSKSVYSRIVLIMVISGDYKSYLLSELFKNISDLYILIINYNEYEDHMLEYVEKLKNNSSFIKICQAYLNSSNYAKKEISDPSVYIIGVMRQLYQVRIGIDSINQYERNNKIKFNVIMKTRFDIAYPEDFYPHIPGGSLIDKISFNGMGISFNTHNIEEYIIWLKQQQIILPNCRVSCDFSKSFGGAYMYNYQSLENISKGDDNILYCFNDHFFFSKREVFVKLYDFINIYGTVYNNNIQHTFAAEAQLLIACFHVNISPLMFLPNTYSIIR</sequence>
<protein>
    <submittedName>
        <fullName evidence="1">Uncharacterized protein</fullName>
    </submittedName>
</protein>
<accession>A0A6C0DJR1</accession>
<organism evidence="1">
    <name type="scientific">viral metagenome</name>
    <dbReference type="NCBI Taxonomy" id="1070528"/>
    <lineage>
        <taxon>unclassified sequences</taxon>
        <taxon>metagenomes</taxon>
        <taxon>organismal metagenomes</taxon>
    </lineage>
</organism>
<proteinExistence type="predicted"/>
<reference evidence="1" key="1">
    <citation type="journal article" date="2020" name="Nature">
        <title>Giant virus diversity and host interactions through global metagenomics.</title>
        <authorList>
            <person name="Schulz F."/>
            <person name="Roux S."/>
            <person name="Paez-Espino D."/>
            <person name="Jungbluth S."/>
            <person name="Walsh D.A."/>
            <person name="Denef V.J."/>
            <person name="McMahon K.D."/>
            <person name="Konstantinidis K.T."/>
            <person name="Eloe-Fadrosh E.A."/>
            <person name="Kyrpides N.C."/>
            <person name="Woyke T."/>
        </authorList>
    </citation>
    <scope>NUCLEOTIDE SEQUENCE</scope>
    <source>
        <strain evidence="1">GVMAG-M-3300023174-189</strain>
    </source>
</reference>
<dbReference type="AlphaFoldDB" id="A0A6C0DJR1"/>
<name>A0A6C0DJR1_9ZZZZ</name>
<dbReference type="EMBL" id="MN739626">
    <property type="protein sequence ID" value="QHT16592.1"/>
    <property type="molecule type" value="Genomic_DNA"/>
</dbReference>